<comment type="caution">
    <text evidence="1">The sequence shown here is derived from an EMBL/GenBank/DDBJ whole genome shotgun (WGS) entry which is preliminary data.</text>
</comment>
<gene>
    <name evidence="1" type="ORF">G3I74_15080</name>
</gene>
<proteinExistence type="predicted"/>
<keyword evidence="2" id="KW-1185">Reference proteome</keyword>
<reference evidence="1 2" key="1">
    <citation type="submission" date="2020-02" db="EMBL/GenBank/DDBJ databases">
        <authorList>
            <person name="Zhang X.-Y."/>
        </authorList>
    </citation>
    <scope>NUCLEOTIDE SEQUENCE [LARGE SCALE GENOMIC DNA]</scope>
    <source>
        <strain evidence="1 2">C33</strain>
    </source>
</reference>
<dbReference type="RefSeq" id="WP_164212421.1">
    <property type="nucleotide sequence ID" value="NZ_JAAGSC010000044.1"/>
</dbReference>
<dbReference type="Proteomes" id="UP000484885">
    <property type="component" value="Unassembled WGS sequence"/>
</dbReference>
<dbReference type="Pfam" id="PF13591">
    <property type="entry name" value="MerR_2"/>
    <property type="match status" value="1"/>
</dbReference>
<dbReference type="InterPro" id="IPR009061">
    <property type="entry name" value="DNA-bd_dom_put_sf"/>
</dbReference>
<dbReference type="Gene3D" id="1.10.1660.10">
    <property type="match status" value="1"/>
</dbReference>
<sequence length="107" mass="12610">MNSSNHLPVAELIAQDLDADLDDICRICGLEVEELRQWIEEGVAEPRSIEARQWRFSARQLRRVRVGRRLRRDLEIDARALPVVLDLIEEVETLRQRVRLLERVIED</sequence>
<evidence type="ECO:0000313" key="1">
    <source>
        <dbReference type="EMBL" id="NDY97053.1"/>
    </source>
</evidence>
<dbReference type="AlphaFoldDB" id="A0A845UYZ6"/>
<accession>A0A845UYZ6</accession>
<organism evidence="1 2">
    <name type="scientific">Wenzhouxiangella limi</name>
    <dbReference type="NCBI Taxonomy" id="2707351"/>
    <lineage>
        <taxon>Bacteria</taxon>
        <taxon>Pseudomonadati</taxon>
        <taxon>Pseudomonadota</taxon>
        <taxon>Gammaproteobacteria</taxon>
        <taxon>Chromatiales</taxon>
        <taxon>Wenzhouxiangellaceae</taxon>
        <taxon>Wenzhouxiangella</taxon>
    </lineage>
</organism>
<evidence type="ECO:0000313" key="2">
    <source>
        <dbReference type="Proteomes" id="UP000484885"/>
    </source>
</evidence>
<dbReference type="EMBL" id="JAAGSC010000044">
    <property type="protein sequence ID" value="NDY97053.1"/>
    <property type="molecule type" value="Genomic_DNA"/>
</dbReference>
<dbReference type="SUPFAM" id="SSF46955">
    <property type="entry name" value="Putative DNA-binding domain"/>
    <property type="match status" value="1"/>
</dbReference>
<protein>
    <submittedName>
        <fullName evidence="1">MerR family transcriptional regulator</fullName>
    </submittedName>
</protein>
<name>A0A845UYZ6_9GAMM</name>